<comment type="caution">
    <text evidence="1">The sequence shown here is derived from an EMBL/GenBank/DDBJ whole genome shotgun (WGS) entry which is preliminary data.</text>
</comment>
<sequence length="163" mass="17485">MLEQIAQRLLGGGDVGKLLGPALGQLAAAVCGIRDELSQVRQGLEDVKASLGYEYGRANPKLPPFDPYRLPKRWLLEAPAGETAEPARVKAALSSPARRGFVENLGENPALVTLFLEPGDGYGEQRMTLELLPGRVYDITHAVDRVEVAATAAGEVRVQVLAQ</sequence>
<dbReference type="AlphaFoldDB" id="A0A399ENU3"/>
<proteinExistence type="predicted"/>
<accession>A0A399ENU3</accession>
<name>A0A399ENU3_9DEIN</name>
<evidence type="ECO:0000313" key="2">
    <source>
        <dbReference type="Proteomes" id="UP000265715"/>
    </source>
</evidence>
<organism evidence="1 2">
    <name type="scientific">Calidithermus terrae</name>
    <dbReference type="NCBI Taxonomy" id="1408545"/>
    <lineage>
        <taxon>Bacteria</taxon>
        <taxon>Thermotogati</taxon>
        <taxon>Deinococcota</taxon>
        <taxon>Deinococci</taxon>
        <taxon>Thermales</taxon>
        <taxon>Thermaceae</taxon>
        <taxon>Calidithermus</taxon>
    </lineage>
</organism>
<dbReference type="EMBL" id="QXDL01000069">
    <property type="protein sequence ID" value="RIH84719.1"/>
    <property type="molecule type" value="Genomic_DNA"/>
</dbReference>
<dbReference type="Proteomes" id="UP000265715">
    <property type="component" value="Unassembled WGS sequence"/>
</dbReference>
<gene>
    <name evidence="1" type="ORF">Mterra_01899</name>
</gene>
<evidence type="ECO:0000313" key="1">
    <source>
        <dbReference type="EMBL" id="RIH84719.1"/>
    </source>
</evidence>
<keyword evidence="2" id="KW-1185">Reference proteome</keyword>
<protein>
    <submittedName>
        <fullName evidence="1">Uncharacterized protein</fullName>
    </submittedName>
</protein>
<reference evidence="1 2" key="1">
    <citation type="submission" date="2018-08" db="EMBL/GenBank/DDBJ databases">
        <title>Meiothermus terrae DSM 26712 genome sequencing project.</title>
        <authorList>
            <person name="Da Costa M.S."/>
            <person name="Albuquerque L."/>
            <person name="Raposo P."/>
            <person name="Froufe H.J.C."/>
            <person name="Barroso C.S."/>
            <person name="Egas C."/>
        </authorList>
    </citation>
    <scope>NUCLEOTIDE SEQUENCE [LARGE SCALE GENOMIC DNA]</scope>
    <source>
        <strain evidence="1 2">DSM 26712</strain>
    </source>
</reference>